<name>A0AAW1DJ72_9HEMI</name>
<keyword evidence="3" id="KW-0862">Zinc</keyword>
<proteinExistence type="predicted"/>
<dbReference type="GO" id="GO:0016925">
    <property type="term" value="P:protein sumoylation"/>
    <property type="evidence" value="ECO:0007669"/>
    <property type="project" value="TreeGrafter"/>
</dbReference>
<dbReference type="EMBL" id="JAPXFL010000002">
    <property type="protein sequence ID" value="KAK9510913.1"/>
    <property type="molecule type" value="Genomic_DNA"/>
</dbReference>
<dbReference type="InterPro" id="IPR004181">
    <property type="entry name" value="Znf_MIZ"/>
</dbReference>
<keyword evidence="2 4" id="KW-0863">Zinc-finger</keyword>
<evidence type="ECO:0000313" key="6">
    <source>
        <dbReference type="EMBL" id="KAK9510913.1"/>
    </source>
</evidence>
<evidence type="ECO:0000259" key="5">
    <source>
        <dbReference type="PROSITE" id="PS51044"/>
    </source>
</evidence>
<evidence type="ECO:0000256" key="2">
    <source>
        <dbReference type="ARBA" id="ARBA00022771"/>
    </source>
</evidence>
<feature type="domain" description="SP-RING-type" evidence="5">
    <location>
        <begin position="219"/>
        <end position="304"/>
    </location>
</feature>
<dbReference type="GO" id="GO:0008270">
    <property type="term" value="F:zinc ion binding"/>
    <property type="evidence" value="ECO:0007669"/>
    <property type="project" value="UniProtKB-KW"/>
</dbReference>
<organism evidence="6 7">
    <name type="scientific">Rhynocoris fuscipes</name>
    <dbReference type="NCBI Taxonomy" id="488301"/>
    <lineage>
        <taxon>Eukaryota</taxon>
        <taxon>Metazoa</taxon>
        <taxon>Ecdysozoa</taxon>
        <taxon>Arthropoda</taxon>
        <taxon>Hexapoda</taxon>
        <taxon>Insecta</taxon>
        <taxon>Pterygota</taxon>
        <taxon>Neoptera</taxon>
        <taxon>Paraneoptera</taxon>
        <taxon>Hemiptera</taxon>
        <taxon>Heteroptera</taxon>
        <taxon>Panheteroptera</taxon>
        <taxon>Cimicomorpha</taxon>
        <taxon>Reduviidae</taxon>
        <taxon>Harpactorinae</taxon>
        <taxon>Harpactorini</taxon>
        <taxon>Rhynocoris</taxon>
    </lineage>
</organism>
<dbReference type="GO" id="GO:0061665">
    <property type="term" value="F:SUMO ligase activity"/>
    <property type="evidence" value="ECO:0007669"/>
    <property type="project" value="TreeGrafter"/>
</dbReference>
<dbReference type="GO" id="GO:0006357">
    <property type="term" value="P:regulation of transcription by RNA polymerase II"/>
    <property type="evidence" value="ECO:0007669"/>
    <property type="project" value="TreeGrafter"/>
</dbReference>
<sequence length="317" mass="36546">MEHQLNKRSSYCSNGYVKRKRKYNSNIITYLSRSNLIKMNCERINKAVRETVAFDFIEQIISPTVLTKTSGQSVFEIILDIANANLISLGRDRCVTSSNHLENNYIYNVKMLIRICKIENVFYALDEYPERIAIHVNKCSVNIMKNSLIDVTAYLKINPSIKNIIKISNVLEESKSFYLVTAFLARKSEVKTIIKRLLEKHIRSEEFTKNRIENILKKEKNDLEFTSLEISLKCPLSLTTMRNPCQSYNCSHLDCFETENYIELNMASEKWLCPICKIYAPPKTLVIDGYFLQILKTIPEGCSSLIMSSDGSCIARK</sequence>
<dbReference type="InterPro" id="IPR013083">
    <property type="entry name" value="Znf_RING/FYVE/PHD"/>
</dbReference>
<gene>
    <name evidence="6" type="ORF">O3M35_005590</name>
</gene>
<dbReference type="GO" id="GO:0000785">
    <property type="term" value="C:chromatin"/>
    <property type="evidence" value="ECO:0007669"/>
    <property type="project" value="TreeGrafter"/>
</dbReference>
<reference evidence="6 7" key="1">
    <citation type="submission" date="2022-12" db="EMBL/GenBank/DDBJ databases">
        <title>Chromosome-level genome assembly of true bugs.</title>
        <authorList>
            <person name="Ma L."/>
            <person name="Li H."/>
        </authorList>
    </citation>
    <scope>NUCLEOTIDE SEQUENCE [LARGE SCALE GENOMIC DNA]</scope>
    <source>
        <strain evidence="6">Lab_2022b</strain>
    </source>
</reference>
<dbReference type="PANTHER" id="PTHR10782">
    <property type="entry name" value="ZINC FINGER MIZ DOMAIN-CONTAINING PROTEIN"/>
    <property type="match status" value="1"/>
</dbReference>
<dbReference type="Pfam" id="PF02891">
    <property type="entry name" value="zf-MIZ"/>
    <property type="match status" value="1"/>
</dbReference>
<evidence type="ECO:0000256" key="4">
    <source>
        <dbReference type="PROSITE-ProRule" id="PRU00452"/>
    </source>
</evidence>
<accession>A0AAW1DJ72</accession>
<evidence type="ECO:0000256" key="3">
    <source>
        <dbReference type="ARBA" id="ARBA00022833"/>
    </source>
</evidence>
<keyword evidence="7" id="KW-1185">Reference proteome</keyword>
<comment type="caution">
    <text evidence="6">The sequence shown here is derived from an EMBL/GenBank/DDBJ whole genome shotgun (WGS) entry which is preliminary data.</text>
</comment>
<dbReference type="GO" id="GO:0003712">
    <property type="term" value="F:transcription coregulator activity"/>
    <property type="evidence" value="ECO:0007669"/>
    <property type="project" value="TreeGrafter"/>
</dbReference>
<dbReference type="AlphaFoldDB" id="A0AAW1DJ72"/>
<dbReference type="PROSITE" id="PS51044">
    <property type="entry name" value="ZF_SP_RING"/>
    <property type="match status" value="1"/>
</dbReference>
<dbReference type="Proteomes" id="UP001461498">
    <property type="component" value="Unassembled WGS sequence"/>
</dbReference>
<dbReference type="Gene3D" id="2.60.120.780">
    <property type="entry name" value="PINIT domain"/>
    <property type="match status" value="1"/>
</dbReference>
<evidence type="ECO:0000256" key="1">
    <source>
        <dbReference type="ARBA" id="ARBA00022723"/>
    </source>
</evidence>
<evidence type="ECO:0000313" key="7">
    <source>
        <dbReference type="Proteomes" id="UP001461498"/>
    </source>
</evidence>
<keyword evidence="1" id="KW-0479">Metal-binding</keyword>
<dbReference type="InterPro" id="IPR038654">
    <property type="entry name" value="PINIT_sf"/>
</dbReference>
<dbReference type="Gene3D" id="3.30.40.10">
    <property type="entry name" value="Zinc/RING finger domain, C3HC4 (zinc finger)"/>
    <property type="match status" value="1"/>
</dbReference>
<dbReference type="PANTHER" id="PTHR10782:SF94">
    <property type="entry name" value="SUPPRESSOR OF VARIEGATION 2-10, ISOFORM I"/>
    <property type="match status" value="1"/>
</dbReference>
<protein>
    <recommendedName>
        <fullName evidence="5">SP-RING-type domain-containing protein</fullName>
    </recommendedName>
</protein>